<reference evidence="2" key="2">
    <citation type="submission" date="2008-12" db="EMBL/GenBank/DDBJ databases">
        <title>Annotation of Streptomyces roseosporus strain NRRL 15998.</title>
        <authorList>
            <consortium name="The Broad Institute Genome Sequencing Platform"/>
            <consortium name="Broad Institute Microbial Sequencing Center"/>
            <person name="Fischbach M."/>
            <person name="Ward D."/>
            <person name="Young S."/>
            <person name="Kodira C.D."/>
            <person name="Zeng Q."/>
            <person name="Koehrsen M."/>
            <person name="Godfrey P."/>
            <person name="Alvarado L."/>
            <person name="Berlin A.M."/>
            <person name="Borenstein D."/>
            <person name="Chen Z."/>
            <person name="Engels R."/>
            <person name="Freedman E."/>
            <person name="Gellesch M."/>
            <person name="Goldberg J."/>
            <person name="Griggs A."/>
            <person name="Gujja S."/>
            <person name="Heiman D.I."/>
            <person name="Hepburn T.A."/>
            <person name="Howarth C."/>
            <person name="Jen D."/>
            <person name="Larson L."/>
            <person name="Lewis B."/>
            <person name="Mehta T."/>
            <person name="Park D."/>
            <person name="Pearson M."/>
            <person name="Roberts A."/>
            <person name="Saif S."/>
            <person name="Shea T.D."/>
            <person name="Shenoy N."/>
            <person name="Sisk P."/>
            <person name="Stolte C."/>
            <person name="Sykes S.N."/>
            <person name="Walk T."/>
            <person name="White J."/>
            <person name="Yandava C."/>
            <person name="Straight P."/>
            <person name="Clardy J."/>
            <person name="Hung D."/>
            <person name="Kolter R."/>
            <person name="Mekalanos J."/>
            <person name="Walker S."/>
            <person name="Walsh C.T."/>
            <person name="Wieland B.L.C."/>
            <person name="Ilzarbe M."/>
            <person name="Galagan J."/>
            <person name="Nusbaum C."/>
            <person name="Birren B."/>
        </authorList>
    </citation>
    <scope>NUCLEOTIDE SEQUENCE [LARGE SCALE GENOMIC DNA]</scope>
    <source>
        <strain evidence="2">NRRL 15998</strain>
    </source>
</reference>
<proteinExistence type="predicted"/>
<dbReference type="Proteomes" id="UP000003986">
    <property type="component" value="Unassembled WGS sequence"/>
</dbReference>
<sequence length="48" mass="5237">MLAKPSRGPENCPVVRTALRKDRCRGSPCELDVDHALLVTICAECVGR</sequence>
<evidence type="ECO:0000313" key="1">
    <source>
        <dbReference type="EMBL" id="EFE75999.2"/>
    </source>
</evidence>
<accession>D6ASN5</accession>
<evidence type="ECO:0000313" key="2">
    <source>
        <dbReference type="Proteomes" id="UP000003986"/>
    </source>
</evidence>
<dbReference type="EMBL" id="DS999644">
    <property type="protein sequence ID" value="EFE75999.2"/>
    <property type="molecule type" value="Genomic_DNA"/>
</dbReference>
<organism evidence="1 2">
    <name type="scientific">Streptomyces filamentosus NRRL 15998</name>
    <dbReference type="NCBI Taxonomy" id="457431"/>
    <lineage>
        <taxon>Bacteria</taxon>
        <taxon>Bacillati</taxon>
        <taxon>Actinomycetota</taxon>
        <taxon>Actinomycetes</taxon>
        <taxon>Kitasatosporales</taxon>
        <taxon>Streptomycetaceae</taxon>
        <taxon>Streptomyces</taxon>
    </lineage>
</organism>
<name>D6ASN5_STRFL</name>
<dbReference type="AlphaFoldDB" id="D6ASN5"/>
<protein>
    <submittedName>
        <fullName evidence="1">Predicted protein</fullName>
    </submittedName>
</protein>
<reference evidence="2" key="1">
    <citation type="submission" date="2008-10" db="EMBL/GenBank/DDBJ databases">
        <authorList>
            <person name="Molnar K."/>
        </authorList>
    </citation>
    <scope>NUCLEOTIDE SEQUENCE [LARGE SCALE GENOMIC DNA]</scope>
    <source>
        <strain evidence="2">NRRL 15998</strain>
    </source>
</reference>
<gene>
    <name evidence="1" type="ORF">SSGG_03366</name>
</gene>